<feature type="compositionally biased region" description="Basic and acidic residues" evidence="1">
    <location>
        <begin position="179"/>
        <end position="190"/>
    </location>
</feature>
<feature type="compositionally biased region" description="Basic residues" evidence="1">
    <location>
        <begin position="144"/>
        <end position="155"/>
    </location>
</feature>
<feature type="compositionally biased region" description="Basic and acidic residues" evidence="1">
    <location>
        <begin position="163"/>
        <end position="173"/>
    </location>
</feature>
<dbReference type="InterPro" id="IPR020936">
    <property type="entry name" value="TrhO"/>
</dbReference>
<dbReference type="PANTHER" id="PTHR43268">
    <property type="entry name" value="THIOSULFATE SULFURTRANSFERASE/RHODANESE-LIKE DOMAIN-CONTAINING PROTEIN 2"/>
    <property type="match status" value="1"/>
</dbReference>
<feature type="region of interest" description="Disordered" evidence="1">
    <location>
        <begin position="140"/>
        <end position="190"/>
    </location>
</feature>
<dbReference type="Pfam" id="PF12368">
    <property type="entry name" value="Rhodanese_C"/>
    <property type="match status" value="1"/>
</dbReference>
<gene>
    <name evidence="3" type="ORF">CTEN210_16212</name>
</gene>
<dbReference type="Proteomes" id="UP001054902">
    <property type="component" value="Unassembled WGS sequence"/>
</dbReference>
<dbReference type="Pfam" id="PF17773">
    <property type="entry name" value="UPF0176_N"/>
    <property type="match status" value="1"/>
</dbReference>
<reference evidence="3 4" key="1">
    <citation type="journal article" date="2021" name="Sci. Rep.">
        <title>The genome of the diatom Chaetoceros tenuissimus carries an ancient integrated fragment of an extant virus.</title>
        <authorList>
            <person name="Hongo Y."/>
            <person name="Kimura K."/>
            <person name="Takaki Y."/>
            <person name="Yoshida Y."/>
            <person name="Baba S."/>
            <person name="Kobayashi G."/>
            <person name="Nagasaki K."/>
            <person name="Hano T."/>
            <person name="Tomaru Y."/>
        </authorList>
    </citation>
    <scope>NUCLEOTIDE SEQUENCE [LARGE SCALE GENOMIC DNA]</scope>
    <source>
        <strain evidence="3 4">NIES-3715</strain>
    </source>
</reference>
<name>A0AAD3DAM4_9STRA</name>
<dbReference type="SMART" id="SM00450">
    <property type="entry name" value="RHOD"/>
    <property type="match status" value="1"/>
</dbReference>
<dbReference type="InterPro" id="IPR036873">
    <property type="entry name" value="Rhodanese-like_dom_sf"/>
</dbReference>
<evidence type="ECO:0000313" key="3">
    <source>
        <dbReference type="EMBL" id="GFH59736.1"/>
    </source>
</evidence>
<comment type="caution">
    <text evidence="3">The sequence shown here is derived from an EMBL/GenBank/DDBJ whole genome shotgun (WGS) entry which is preliminary data.</text>
</comment>
<dbReference type="InterPro" id="IPR040503">
    <property type="entry name" value="TRHO_N"/>
</dbReference>
<evidence type="ECO:0000256" key="1">
    <source>
        <dbReference type="SAM" id="MobiDB-lite"/>
    </source>
</evidence>
<dbReference type="Gene3D" id="3.40.250.10">
    <property type="entry name" value="Rhodanese-like domain"/>
    <property type="match status" value="1"/>
</dbReference>
<proteinExistence type="predicted"/>
<evidence type="ECO:0000259" key="2">
    <source>
        <dbReference type="PROSITE" id="PS50206"/>
    </source>
</evidence>
<dbReference type="SUPFAM" id="SSF52821">
    <property type="entry name" value="Rhodanese/Cell cycle control phosphatase"/>
    <property type="match status" value="1"/>
</dbReference>
<dbReference type="Gene3D" id="3.30.70.100">
    <property type="match status" value="1"/>
</dbReference>
<dbReference type="PANTHER" id="PTHR43268:SF7">
    <property type="entry name" value="RHODANESE DOMAIN-CONTAINING PROTEIN"/>
    <property type="match status" value="1"/>
</dbReference>
<accession>A0AAD3DAM4</accession>
<feature type="domain" description="Rhodanese" evidence="2">
    <location>
        <begin position="219"/>
        <end position="328"/>
    </location>
</feature>
<dbReference type="InterPro" id="IPR022111">
    <property type="entry name" value="Rhodanese_C"/>
</dbReference>
<sequence>MSVAMDSSDEEKVMIALYYWYIPIPKRFIDKHRDFHKEICQTLNLNGRIRISKEGLNGVLSGTKGNLMSYEKQLIDEVNRNELAKYRKEDDEDCRYGNSLDVKYCHLRSDIDVEKQMFTSLSVKITSEVVSLNENAVLEEQKAKSRRRRKGRGRSKVVPELNEQNHLEKKEQHTTISEKTLETKNAENKELDLDKYQPATHLTPQEWNEKLLNDAKSGEDSNAILIDARNVYESNIGHFAVDGIPTLLTNTRKYSTIPSVLKASIPDMAGKNVYMYCTGGVRCERASVYLQALSNSPDWPEDVEKPSNIFQLQGGIQKYLESYGNQEIQNDGEEEPANDNLGVDEVKPCLFAGKNFVFDQRRYDPVVGNGLHGNNKTVGKCVVCSCLHDDYDNGHAPCENKEARCCRCRVLVLICNDCRPTVRIWGEVDDSSDKPELFCGSVEKHCINEGNEVQHCELRQY</sequence>
<dbReference type="EMBL" id="BLLK01000069">
    <property type="protein sequence ID" value="GFH59736.1"/>
    <property type="molecule type" value="Genomic_DNA"/>
</dbReference>
<protein>
    <recommendedName>
        <fullName evidence="2">Rhodanese domain-containing protein</fullName>
    </recommendedName>
</protein>
<organism evidence="3 4">
    <name type="scientific">Chaetoceros tenuissimus</name>
    <dbReference type="NCBI Taxonomy" id="426638"/>
    <lineage>
        <taxon>Eukaryota</taxon>
        <taxon>Sar</taxon>
        <taxon>Stramenopiles</taxon>
        <taxon>Ochrophyta</taxon>
        <taxon>Bacillariophyta</taxon>
        <taxon>Coscinodiscophyceae</taxon>
        <taxon>Chaetocerotophycidae</taxon>
        <taxon>Chaetocerotales</taxon>
        <taxon>Chaetocerotaceae</taxon>
        <taxon>Chaetoceros</taxon>
    </lineage>
</organism>
<dbReference type="AlphaFoldDB" id="A0AAD3DAM4"/>
<dbReference type="PROSITE" id="PS50206">
    <property type="entry name" value="RHODANESE_3"/>
    <property type="match status" value="1"/>
</dbReference>
<dbReference type="InterPro" id="IPR001763">
    <property type="entry name" value="Rhodanese-like_dom"/>
</dbReference>
<evidence type="ECO:0000313" key="4">
    <source>
        <dbReference type="Proteomes" id="UP001054902"/>
    </source>
</evidence>
<keyword evidence="4" id="KW-1185">Reference proteome</keyword>